<dbReference type="Proteomes" id="UP000011116">
    <property type="component" value="Chromosome 2H"/>
</dbReference>
<dbReference type="AlphaFoldDB" id="A0A8I6W8Y9"/>
<dbReference type="PANTHER" id="PTHR35103:SF7">
    <property type="entry name" value="GENOME ASSEMBLY, CHROMOSOME: II"/>
    <property type="match status" value="1"/>
</dbReference>
<feature type="compositionally biased region" description="Acidic residues" evidence="1">
    <location>
        <begin position="71"/>
        <end position="81"/>
    </location>
</feature>
<accession>A0A8I6W8Y9</accession>
<dbReference type="EnsemblPlants" id="HORVU.MOREX.r3.2HG0096820.1">
    <property type="protein sequence ID" value="HORVU.MOREX.r3.2HG0096820.1.CDS1"/>
    <property type="gene ID" value="HORVU.MOREX.r3.2HG0096820"/>
</dbReference>
<reference evidence="3" key="1">
    <citation type="journal article" date="2012" name="Nature">
        <title>A physical, genetic and functional sequence assembly of the barley genome.</title>
        <authorList>
            <consortium name="The International Barley Genome Sequencing Consortium"/>
            <person name="Mayer K.F."/>
            <person name="Waugh R."/>
            <person name="Brown J.W."/>
            <person name="Schulman A."/>
            <person name="Langridge P."/>
            <person name="Platzer M."/>
            <person name="Fincher G.B."/>
            <person name="Muehlbauer G.J."/>
            <person name="Sato K."/>
            <person name="Close T.J."/>
            <person name="Wise R.P."/>
            <person name="Stein N."/>
        </authorList>
    </citation>
    <scope>NUCLEOTIDE SEQUENCE [LARGE SCALE GENOMIC DNA]</scope>
    <source>
        <strain evidence="3">cv. Morex</strain>
    </source>
</reference>
<reference evidence="2" key="3">
    <citation type="submission" date="2022-01" db="UniProtKB">
        <authorList>
            <consortium name="EnsemblPlants"/>
        </authorList>
    </citation>
    <scope>IDENTIFICATION</scope>
    <source>
        <strain evidence="2">subsp. vulgare</strain>
    </source>
</reference>
<evidence type="ECO:0000256" key="1">
    <source>
        <dbReference type="SAM" id="MobiDB-lite"/>
    </source>
</evidence>
<proteinExistence type="predicted"/>
<dbReference type="Gramene" id="HORVU.MOREX.r3.2HG0096820.1">
    <property type="protein sequence ID" value="HORVU.MOREX.r3.2HG0096820.1.CDS1"/>
    <property type="gene ID" value="HORVU.MOREX.r3.2HG0096820"/>
</dbReference>
<sequence>MVAELGPGRFYGGGLQRPRVFLGGDRADPPALLSWAREAQWSTGGRGGRRLRLQGRIEGSLGRLRRADALGSDDDKDEEDGGVAAQERQVVDDKDDEEESVESEQDEEESGESDEDEEESGEEEAALVNPARWLQRKKAVAPASAPSAKAPAKASPKRKASAAGLTARTPPTRKRKAAEATAAGRRTSPRQLL</sequence>
<feature type="region of interest" description="Disordered" evidence="1">
    <location>
        <begin position="1"/>
        <end position="29"/>
    </location>
</feature>
<feature type="compositionally biased region" description="Low complexity" evidence="1">
    <location>
        <begin position="140"/>
        <end position="154"/>
    </location>
</feature>
<evidence type="ECO:0000313" key="2">
    <source>
        <dbReference type="EnsemblPlants" id="HORVU.MOREX.r3.2HG0096820.1.CDS1"/>
    </source>
</evidence>
<dbReference type="PANTHER" id="PTHR35103">
    <property type="entry name" value="OS06G0115700 PROTEIN"/>
    <property type="match status" value="1"/>
</dbReference>
<dbReference type="Gramene" id="HORVU.MOREX.r2.2HG0079880.1">
    <property type="protein sequence ID" value="HORVU.MOREX.r2.2HG0079880.1.CDS.1"/>
    <property type="gene ID" value="HORVU.MOREX.r2.2HG0079880"/>
</dbReference>
<keyword evidence="3" id="KW-1185">Reference proteome</keyword>
<evidence type="ECO:0000313" key="3">
    <source>
        <dbReference type="Proteomes" id="UP000011116"/>
    </source>
</evidence>
<name>A0A8I6W8Y9_HORVV</name>
<protein>
    <submittedName>
        <fullName evidence="2">Uncharacterized protein</fullName>
    </submittedName>
</protein>
<reference evidence="2" key="2">
    <citation type="submission" date="2020-10" db="EMBL/GenBank/DDBJ databases">
        <authorList>
            <person name="Scholz U."/>
            <person name="Mascher M."/>
            <person name="Fiebig A."/>
        </authorList>
    </citation>
    <scope>NUCLEOTIDE SEQUENCE [LARGE SCALE GENOMIC DNA]</scope>
    <source>
        <strain evidence="2">cv. Morex</strain>
    </source>
</reference>
<feature type="compositionally biased region" description="Acidic residues" evidence="1">
    <location>
        <begin position="93"/>
        <end position="125"/>
    </location>
</feature>
<organism evidence="2 3">
    <name type="scientific">Hordeum vulgare subsp. vulgare</name>
    <name type="common">Domesticated barley</name>
    <dbReference type="NCBI Taxonomy" id="112509"/>
    <lineage>
        <taxon>Eukaryota</taxon>
        <taxon>Viridiplantae</taxon>
        <taxon>Streptophyta</taxon>
        <taxon>Embryophyta</taxon>
        <taxon>Tracheophyta</taxon>
        <taxon>Spermatophyta</taxon>
        <taxon>Magnoliopsida</taxon>
        <taxon>Liliopsida</taxon>
        <taxon>Poales</taxon>
        <taxon>Poaceae</taxon>
        <taxon>BOP clade</taxon>
        <taxon>Pooideae</taxon>
        <taxon>Triticodae</taxon>
        <taxon>Triticeae</taxon>
        <taxon>Hordeinae</taxon>
        <taxon>Hordeum</taxon>
    </lineage>
</organism>
<feature type="region of interest" description="Disordered" evidence="1">
    <location>
        <begin position="62"/>
        <end position="193"/>
    </location>
</feature>